<protein>
    <recommendedName>
        <fullName evidence="3">LysM domain-containing protein</fullName>
    </recommendedName>
</protein>
<gene>
    <name evidence="1" type="ORF">BWQ96_00755</name>
</gene>
<accession>A0A2V3J4W8</accession>
<evidence type="ECO:0000313" key="1">
    <source>
        <dbReference type="EMBL" id="PXF49439.1"/>
    </source>
</evidence>
<dbReference type="AlphaFoldDB" id="A0A2V3J4W8"/>
<dbReference type="OrthoDB" id="538216at2759"/>
<comment type="caution">
    <text evidence="1">The sequence shown here is derived from an EMBL/GenBank/DDBJ whole genome shotgun (WGS) entry which is preliminary data.</text>
</comment>
<proteinExistence type="predicted"/>
<dbReference type="InterPro" id="IPR036779">
    <property type="entry name" value="LysM_dom_sf"/>
</dbReference>
<organism evidence="1 2">
    <name type="scientific">Gracilariopsis chorda</name>
    <dbReference type="NCBI Taxonomy" id="448386"/>
    <lineage>
        <taxon>Eukaryota</taxon>
        <taxon>Rhodophyta</taxon>
        <taxon>Florideophyceae</taxon>
        <taxon>Rhodymeniophycidae</taxon>
        <taxon>Gracilariales</taxon>
        <taxon>Gracilariaceae</taxon>
        <taxon>Gracilariopsis</taxon>
    </lineage>
</organism>
<sequence>MQPPRPRPRAPAADVLNAGCAKMHLNDLPHDVLLLIGSHMHTDALHAMSQLSPFWHRTVHTELWPSRIASILSVRKVRFQTPQQRNPIHHPALCPLPTSSHTWHAIVHTFRTYPSSRCLHLCIQLAANDSITALALRYAVSVHDILRANALFAEHQLACRTHLYVPLRTDEHLVKLTGVPRARQQPFLISDVTLSSKYFLVVDVRTSDDNVVTPPPRRCLRHVFIRQLVAKFMTMGLVVHEDEIRYYLQDNHYNVGNAYKQLLTDHQFGARPP</sequence>
<name>A0A2V3J4W8_9FLOR</name>
<dbReference type="Gene3D" id="3.10.350.10">
    <property type="entry name" value="LysM domain"/>
    <property type="match status" value="1"/>
</dbReference>
<evidence type="ECO:0008006" key="3">
    <source>
        <dbReference type="Google" id="ProtNLM"/>
    </source>
</evidence>
<dbReference type="Proteomes" id="UP000247409">
    <property type="component" value="Unassembled WGS sequence"/>
</dbReference>
<keyword evidence="2" id="KW-1185">Reference proteome</keyword>
<dbReference type="InterPro" id="IPR036047">
    <property type="entry name" value="F-box-like_dom_sf"/>
</dbReference>
<dbReference type="EMBL" id="NBIV01000005">
    <property type="protein sequence ID" value="PXF49439.1"/>
    <property type="molecule type" value="Genomic_DNA"/>
</dbReference>
<evidence type="ECO:0000313" key="2">
    <source>
        <dbReference type="Proteomes" id="UP000247409"/>
    </source>
</evidence>
<reference evidence="1 2" key="1">
    <citation type="journal article" date="2018" name="Mol. Biol. Evol.">
        <title>Analysis of the draft genome of the red seaweed Gracilariopsis chorda provides insights into genome size evolution in Rhodophyta.</title>
        <authorList>
            <person name="Lee J."/>
            <person name="Yang E.C."/>
            <person name="Graf L."/>
            <person name="Yang J.H."/>
            <person name="Qiu H."/>
            <person name="Zel Zion U."/>
            <person name="Chan C.X."/>
            <person name="Stephens T.G."/>
            <person name="Weber A.P.M."/>
            <person name="Boo G.H."/>
            <person name="Boo S.M."/>
            <person name="Kim K.M."/>
            <person name="Shin Y."/>
            <person name="Jung M."/>
            <person name="Lee S.J."/>
            <person name="Yim H.S."/>
            <person name="Lee J.H."/>
            <person name="Bhattacharya D."/>
            <person name="Yoon H.S."/>
        </authorList>
    </citation>
    <scope>NUCLEOTIDE SEQUENCE [LARGE SCALE GENOMIC DNA]</scope>
    <source>
        <strain evidence="1 2">SKKU-2015</strain>
        <tissue evidence="1">Whole body</tissue>
    </source>
</reference>
<dbReference type="SUPFAM" id="SSF81383">
    <property type="entry name" value="F-box domain"/>
    <property type="match status" value="1"/>
</dbReference>